<proteinExistence type="predicted"/>
<evidence type="ECO:0000313" key="1">
    <source>
        <dbReference type="EMBL" id="MBF9224058.1"/>
    </source>
</evidence>
<evidence type="ECO:0008006" key="3">
    <source>
        <dbReference type="Google" id="ProtNLM"/>
    </source>
</evidence>
<dbReference type="RefSeq" id="WP_196295479.1">
    <property type="nucleotide sequence ID" value="NZ_JADQDM010000022.1"/>
</dbReference>
<organism evidence="1 2">
    <name type="scientific">Hymenobacter ruricola</name>
    <dbReference type="NCBI Taxonomy" id="2791023"/>
    <lineage>
        <taxon>Bacteria</taxon>
        <taxon>Pseudomonadati</taxon>
        <taxon>Bacteroidota</taxon>
        <taxon>Cytophagia</taxon>
        <taxon>Cytophagales</taxon>
        <taxon>Hymenobacteraceae</taxon>
        <taxon>Hymenobacter</taxon>
    </lineage>
</organism>
<comment type="caution">
    <text evidence="1">The sequence shown here is derived from an EMBL/GenBank/DDBJ whole genome shotgun (WGS) entry which is preliminary data.</text>
</comment>
<dbReference type="Proteomes" id="UP000618931">
    <property type="component" value="Unassembled WGS sequence"/>
</dbReference>
<sequence>MHLPRRHRRQLLLPPGLLALAGLLCLGCALLGGHPEQLKRRSVMQLTMPPRPDSDFLWGKMQYGGPHLRYSQLPYFRQWRTVEFGGGGLLDTLATRQLKAEINDLAAGWQTRPLHDGLRVRFGSRARYASLVLVLDLMNRYGVKKYFLDVYHPRTGSTFYAFDGGIQRRYWRDSWFRPLALVAETKAETEALAPVSLPLWVRMSSAENWAPDVSQLAESWELLQAPEWRGPALLLALLGVLTVWRGRPGRA</sequence>
<dbReference type="EMBL" id="JADQDM010000022">
    <property type="protein sequence ID" value="MBF9224058.1"/>
    <property type="molecule type" value="Genomic_DNA"/>
</dbReference>
<name>A0ABS0IAP9_9BACT</name>
<reference evidence="1 2" key="1">
    <citation type="submission" date="2020-11" db="EMBL/GenBank/DDBJ databases">
        <authorList>
            <person name="Kim M.K."/>
        </authorList>
    </citation>
    <scope>NUCLEOTIDE SEQUENCE [LARGE SCALE GENOMIC DNA]</scope>
    <source>
        <strain evidence="1 2">BT662</strain>
    </source>
</reference>
<gene>
    <name evidence="1" type="ORF">I2H31_23345</name>
</gene>
<keyword evidence="2" id="KW-1185">Reference proteome</keyword>
<evidence type="ECO:0000313" key="2">
    <source>
        <dbReference type="Proteomes" id="UP000618931"/>
    </source>
</evidence>
<protein>
    <recommendedName>
        <fullName evidence="3">DUF4136 domain-containing protein</fullName>
    </recommendedName>
</protein>
<accession>A0ABS0IAP9</accession>